<dbReference type="OrthoDB" id="7279151at2"/>
<dbReference type="PROSITE" id="PS51257">
    <property type="entry name" value="PROKAR_LIPOPROTEIN"/>
    <property type="match status" value="1"/>
</dbReference>
<accession>A0A1A0DC80</accession>
<evidence type="ECO:0000313" key="2">
    <source>
        <dbReference type="Proteomes" id="UP000093796"/>
    </source>
</evidence>
<comment type="caution">
    <text evidence="1">The sequence shown here is derived from an EMBL/GenBank/DDBJ whole genome shotgun (WGS) entry which is preliminary data.</text>
</comment>
<dbReference type="RefSeq" id="WP_003628427.1">
    <property type="nucleotide sequence ID" value="NZ_BSCN01000074.1"/>
</dbReference>
<gene>
    <name evidence="1" type="ORF">SRCM100623_01182</name>
</gene>
<name>A0A1A0DC80_ACEPA</name>
<organism evidence="1 2">
    <name type="scientific">Acetobacter pasteurianus</name>
    <name type="common">Acetobacter turbidans</name>
    <dbReference type="NCBI Taxonomy" id="438"/>
    <lineage>
        <taxon>Bacteria</taxon>
        <taxon>Pseudomonadati</taxon>
        <taxon>Pseudomonadota</taxon>
        <taxon>Alphaproteobacteria</taxon>
        <taxon>Acetobacterales</taxon>
        <taxon>Acetobacteraceae</taxon>
        <taxon>Acetobacter</taxon>
    </lineage>
</organism>
<dbReference type="InterPro" id="IPR038765">
    <property type="entry name" value="Papain-like_cys_pep_sf"/>
</dbReference>
<proteinExistence type="predicted"/>
<dbReference type="OMA" id="WQCVPFA"/>
<dbReference type="Proteomes" id="UP000093796">
    <property type="component" value="Unassembled WGS sequence"/>
</dbReference>
<dbReference type="InterPro" id="IPR007921">
    <property type="entry name" value="CHAP_dom"/>
</dbReference>
<dbReference type="AlphaFoldDB" id="A0A1A0DC80"/>
<dbReference type="GeneID" id="60376616"/>
<sequence length="152" mass="16514">MKRSLVLVLPLLLAACAGGRGSWNGSVQCAPYAREHSAVNLRGAAASWWGEAQGQYNRTSSPRAGDVLVFRSTGRLPSGHVSVVKQVRNSRLVLVDHANWEPGEVTHRAPVVDVSPNNNWTRVRVWWSPIHAMGKTVYPVYGFIEPTGTGGS</sequence>
<reference evidence="1 2" key="1">
    <citation type="submission" date="2016-05" db="EMBL/GenBank/DDBJ databases">
        <title>Genome sequencing of Acetobacter pasteurianus strain SRCM100623.</title>
        <authorList>
            <person name="Song Y.R."/>
        </authorList>
    </citation>
    <scope>NUCLEOTIDE SEQUENCE [LARGE SCALE GENOMIC DNA]</scope>
    <source>
        <strain evidence="1 2">SRCM100623</strain>
    </source>
</reference>
<dbReference type="Gene3D" id="3.90.1720.10">
    <property type="entry name" value="endopeptidase domain like (from Nostoc punctiforme)"/>
    <property type="match status" value="1"/>
</dbReference>
<dbReference type="SUPFAM" id="SSF54001">
    <property type="entry name" value="Cysteine proteinases"/>
    <property type="match status" value="1"/>
</dbReference>
<protein>
    <submittedName>
        <fullName evidence="1">Uncharacterized protein</fullName>
    </submittedName>
</protein>
<dbReference type="PATRIC" id="fig|438.15.peg.1354"/>
<evidence type="ECO:0000313" key="1">
    <source>
        <dbReference type="EMBL" id="OAZ72640.1"/>
    </source>
</evidence>
<dbReference type="EMBL" id="LYUD01000099">
    <property type="protein sequence ID" value="OAZ72640.1"/>
    <property type="molecule type" value="Genomic_DNA"/>
</dbReference>
<dbReference type="Pfam" id="PF05257">
    <property type="entry name" value="CHAP"/>
    <property type="match status" value="1"/>
</dbReference>
<dbReference type="PROSITE" id="PS50911">
    <property type="entry name" value="CHAP"/>
    <property type="match status" value="1"/>
</dbReference>
<dbReference type="eggNOG" id="COG3942">
    <property type="taxonomic scope" value="Bacteria"/>
</dbReference>